<dbReference type="Proteomes" id="UP000308600">
    <property type="component" value="Unassembled WGS sequence"/>
</dbReference>
<protein>
    <submittedName>
        <fullName evidence="1">Fucose-specific lectin</fullName>
    </submittedName>
</protein>
<evidence type="ECO:0000313" key="2">
    <source>
        <dbReference type="Proteomes" id="UP000308600"/>
    </source>
</evidence>
<name>A0ACD3AGK6_9AGAR</name>
<evidence type="ECO:0000313" key="1">
    <source>
        <dbReference type="EMBL" id="TFK64514.1"/>
    </source>
</evidence>
<keyword evidence="2" id="KW-1185">Reference proteome</keyword>
<organism evidence="1 2">
    <name type="scientific">Pluteus cervinus</name>
    <dbReference type="NCBI Taxonomy" id="181527"/>
    <lineage>
        <taxon>Eukaryota</taxon>
        <taxon>Fungi</taxon>
        <taxon>Dikarya</taxon>
        <taxon>Basidiomycota</taxon>
        <taxon>Agaricomycotina</taxon>
        <taxon>Agaricomycetes</taxon>
        <taxon>Agaricomycetidae</taxon>
        <taxon>Agaricales</taxon>
        <taxon>Pluteineae</taxon>
        <taxon>Pluteaceae</taxon>
        <taxon>Pluteus</taxon>
    </lineage>
</organism>
<gene>
    <name evidence="1" type="ORF">BDN72DRAFT_901477</name>
</gene>
<accession>A0ACD3AGK6</accession>
<reference evidence="1 2" key="1">
    <citation type="journal article" date="2019" name="Nat. Ecol. Evol.">
        <title>Megaphylogeny resolves global patterns of mushroom evolution.</title>
        <authorList>
            <person name="Varga T."/>
            <person name="Krizsan K."/>
            <person name="Foldi C."/>
            <person name="Dima B."/>
            <person name="Sanchez-Garcia M."/>
            <person name="Sanchez-Ramirez S."/>
            <person name="Szollosi G.J."/>
            <person name="Szarkandi J.G."/>
            <person name="Papp V."/>
            <person name="Albert L."/>
            <person name="Andreopoulos W."/>
            <person name="Angelini C."/>
            <person name="Antonin V."/>
            <person name="Barry K.W."/>
            <person name="Bougher N.L."/>
            <person name="Buchanan P."/>
            <person name="Buyck B."/>
            <person name="Bense V."/>
            <person name="Catcheside P."/>
            <person name="Chovatia M."/>
            <person name="Cooper J."/>
            <person name="Damon W."/>
            <person name="Desjardin D."/>
            <person name="Finy P."/>
            <person name="Geml J."/>
            <person name="Haridas S."/>
            <person name="Hughes K."/>
            <person name="Justo A."/>
            <person name="Karasinski D."/>
            <person name="Kautmanova I."/>
            <person name="Kiss B."/>
            <person name="Kocsube S."/>
            <person name="Kotiranta H."/>
            <person name="LaButti K.M."/>
            <person name="Lechner B.E."/>
            <person name="Liimatainen K."/>
            <person name="Lipzen A."/>
            <person name="Lukacs Z."/>
            <person name="Mihaltcheva S."/>
            <person name="Morgado L.N."/>
            <person name="Niskanen T."/>
            <person name="Noordeloos M.E."/>
            <person name="Ohm R.A."/>
            <person name="Ortiz-Santana B."/>
            <person name="Ovrebo C."/>
            <person name="Racz N."/>
            <person name="Riley R."/>
            <person name="Savchenko A."/>
            <person name="Shiryaev A."/>
            <person name="Soop K."/>
            <person name="Spirin V."/>
            <person name="Szebenyi C."/>
            <person name="Tomsovsky M."/>
            <person name="Tulloss R.E."/>
            <person name="Uehling J."/>
            <person name="Grigoriev I.V."/>
            <person name="Vagvolgyi C."/>
            <person name="Papp T."/>
            <person name="Martin F.M."/>
            <person name="Miettinen O."/>
            <person name="Hibbett D.S."/>
            <person name="Nagy L.G."/>
        </authorList>
    </citation>
    <scope>NUCLEOTIDE SEQUENCE [LARGE SCALE GENOMIC DNA]</scope>
    <source>
        <strain evidence="1 2">NL-1719</strain>
    </source>
</reference>
<dbReference type="EMBL" id="ML208471">
    <property type="protein sequence ID" value="TFK64514.1"/>
    <property type="molecule type" value="Genomic_DNA"/>
</dbReference>
<sequence length="315" mass="33778">MSSVNSLTSIATIFFSTDTDTHVRVFYQDGNGDIRESFYDHSVGWNTRSNNLVGTAAQKGTGISAVTWNNGGEIRVYYLDQDNNIVERVLSGETTSWGNGALTQKKIQTAPGSRLSAIEWNKETNIRVYYQDTTNKVRELVFISGGGWKDGSEDLPLAVPGTGLAAALAPNPGTNRNPLRWVYFQAPDLTIQQLWYDGTSWSQTPLSTLAPFPAGTNLAVVTWEDPAKIQVAAIDVTHSVTTTSYDPTTGWAPTLSTGGVGLPSGGLALVNVAGGPEPADSLRLYYQPAEAAIQELLTYDGGASWSISAGQIVPK</sequence>
<proteinExistence type="predicted"/>